<name>U3U5L0_9GAMM</name>
<sequence length="51" mass="6318">MKLKNYQYLKFIKLNLIFLKQYLLLNKLKKHSLYYRTIQVTQKTITINLLK</sequence>
<keyword evidence="2" id="KW-1185">Reference proteome</keyword>
<accession>U3U5L0</accession>
<protein>
    <submittedName>
        <fullName evidence="1">Uncharacterized protein</fullName>
    </submittedName>
</protein>
<gene>
    <name evidence="1" type="ORF">HHS_01600</name>
</gene>
<dbReference type="KEGG" id="hhs:HHS_01600"/>
<proteinExistence type="predicted"/>
<organism evidence="1 2">
    <name type="scientific">Candidatus Pantoea carbekii</name>
    <dbReference type="NCBI Taxonomy" id="1235990"/>
    <lineage>
        <taxon>Bacteria</taxon>
        <taxon>Pseudomonadati</taxon>
        <taxon>Pseudomonadota</taxon>
        <taxon>Gammaproteobacteria</taxon>
        <taxon>Enterobacterales</taxon>
        <taxon>Erwiniaceae</taxon>
        <taxon>Pantoea</taxon>
    </lineage>
</organism>
<evidence type="ECO:0000313" key="2">
    <source>
        <dbReference type="Proteomes" id="UP000016900"/>
    </source>
</evidence>
<evidence type="ECO:0000313" key="1">
    <source>
        <dbReference type="EMBL" id="BAO00130.1"/>
    </source>
</evidence>
<dbReference type="AlphaFoldDB" id="U3U5L0"/>
<dbReference type="EMBL" id="AP012554">
    <property type="protein sequence ID" value="BAO00130.1"/>
    <property type="molecule type" value="Genomic_DNA"/>
</dbReference>
<reference evidence="1 2" key="1">
    <citation type="submission" date="2012-10" db="EMBL/GenBank/DDBJ databases">
        <title>Genome sequence of the symbiont of the pentatomidae stink bug Halyomorpha halys.</title>
        <authorList>
            <person name="Kobayashi H."/>
            <person name="Fujii-Muramatsu R."/>
            <person name="Takeishi K."/>
            <person name="Noda H."/>
        </authorList>
    </citation>
    <scope>NUCLEOTIDE SEQUENCE [LARGE SCALE GENOMIC DNA]</scope>
</reference>
<dbReference type="Proteomes" id="UP000016900">
    <property type="component" value="Chromosome"/>
</dbReference>